<evidence type="ECO:0000259" key="5">
    <source>
        <dbReference type="PROSITE" id="PS50977"/>
    </source>
</evidence>
<gene>
    <name evidence="6" type="ORF">SAMN05444354_10384</name>
</gene>
<evidence type="ECO:0000256" key="4">
    <source>
        <dbReference type="PROSITE-ProRule" id="PRU00335"/>
    </source>
</evidence>
<sequence>MADSSGEARDALRRKAILEAARGCFLQFGYAKTSLDDIAQRANLSRTLIYKKFKNKEDIFSGLLDFMFEERYPRADQVLAGPGSRRDKLLQVYELLYVEPWGELAGTPMVAEFYEVCSRLFPEVDSKHERLRLKYTQALLEPKEIAELFMLAADGLLSDLPPVRTLRRRLQLLAERFLP</sequence>
<evidence type="ECO:0000256" key="2">
    <source>
        <dbReference type="ARBA" id="ARBA00023125"/>
    </source>
</evidence>
<dbReference type="Proteomes" id="UP000182719">
    <property type="component" value="Unassembled WGS sequence"/>
</dbReference>
<keyword evidence="3" id="KW-0804">Transcription</keyword>
<dbReference type="Pfam" id="PF00440">
    <property type="entry name" value="TetR_N"/>
    <property type="match status" value="1"/>
</dbReference>
<dbReference type="PROSITE" id="PS50977">
    <property type="entry name" value="HTH_TETR_2"/>
    <property type="match status" value="1"/>
</dbReference>
<evidence type="ECO:0000256" key="1">
    <source>
        <dbReference type="ARBA" id="ARBA00023015"/>
    </source>
</evidence>
<dbReference type="PANTHER" id="PTHR30055:SF234">
    <property type="entry name" value="HTH-TYPE TRANSCRIPTIONAL REGULATOR BETI"/>
    <property type="match status" value="1"/>
</dbReference>
<evidence type="ECO:0000313" key="6">
    <source>
        <dbReference type="EMBL" id="SEK92490.1"/>
    </source>
</evidence>
<evidence type="ECO:0000313" key="7">
    <source>
        <dbReference type="Proteomes" id="UP000182719"/>
    </source>
</evidence>
<name>A0A1H7L122_STIAU</name>
<dbReference type="OrthoDB" id="5431414at2"/>
<reference evidence="7" key="1">
    <citation type="submission" date="2016-10" db="EMBL/GenBank/DDBJ databases">
        <authorList>
            <person name="Varghese N."/>
            <person name="Submissions S."/>
        </authorList>
    </citation>
    <scope>NUCLEOTIDE SEQUENCE [LARGE SCALE GENOMIC DNA]</scope>
    <source>
        <strain evidence="7">DSM 17044</strain>
    </source>
</reference>
<keyword evidence="2 4" id="KW-0238">DNA-binding</keyword>
<organism evidence="6 7">
    <name type="scientific">Stigmatella aurantiaca</name>
    <dbReference type="NCBI Taxonomy" id="41"/>
    <lineage>
        <taxon>Bacteria</taxon>
        <taxon>Pseudomonadati</taxon>
        <taxon>Myxococcota</taxon>
        <taxon>Myxococcia</taxon>
        <taxon>Myxococcales</taxon>
        <taxon>Cystobacterineae</taxon>
        <taxon>Archangiaceae</taxon>
        <taxon>Stigmatella</taxon>
    </lineage>
</organism>
<dbReference type="PRINTS" id="PR00455">
    <property type="entry name" value="HTHTETR"/>
</dbReference>
<accession>A0A1H7L122</accession>
<dbReference type="Gene3D" id="1.10.357.10">
    <property type="entry name" value="Tetracycline Repressor, domain 2"/>
    <property type="match status" value="1"/>
</dbReference>
<dbReference type="SUPFAM" id="SSF46689">
    <property type="entry name" value="Homeodomain-like"/>
    <property type="match status" value="1"/>
</dbReference>
<proteinExistence type="predicted"/>
<keyword evidence="1" id="KW-0805">Transcription regulation</keyword>
<feature type="domain" description="HTH tetR-type" evidence="5">
    <location>
        <begin position="11"/>
        <end position="71"/>
    </location>
</feature>
<dbReference type="InterPro" id="IPR001647">
    <property type="entry name" value="HTH_TetR"/>
</dbReference>
<dbReference type="GO" id="GO:0003700">
    <property type="term" value="F:DNA-binding transcription factor activity"/>
    <property type="evidence" value="ECO:0007669"/>
    <property type="project" value="TreeGrafter"/>
</dbReference>
<dbReference type="InterPro" id="IPR009057">
    <property type="entry name" value="Homeodomain-like_sf"/>
</dbReference>
<dbReference type="GO" id="GO:0000976">
    <property type="term" value="F:transcription cis-regulatory region binding"/>
    <property type="evidence" value="ECO:0007669"/>
    <property type="project" value="TreeGrafter"/>
</dbReference>
<evidence type="ECO:0000256" key="3">
    <source>
        <dbReference type="ARBA" id="ARBA00023163"/>
    </source>
</evidence>
<keyword evidence="7" id="KW-1185">Reference proteome</keyword>
<protein>
    <submittedName>
        <fullName evidence="6">Transcriptional regulator, TetR family</fullName>
    </submittedName>
</protein>
<dbReference type="RefSeq" id="WP_075005712.1">
    <property type="nucleotide sequence ID" value="NZ_FOAP01000003.1"/>
</dbReference>
<feature type="DNA-binding region" description="H-T-H motif" evidence="4">
    <location>
        <begin position="34"/>
        <end position="53"/>
    </location>
</feature>
<dbReference type="EMBL" id="FOAP01000003">
    <property type="protein sequence ID" value="SEK92490.1"/>
    <property type="molecule type" value="Genomic_DNA"/>
</dbReference>
<dbReference type="PANTHER" id="PTHR30055">
    <property type="entry name" value="HTH-TYPE TRANSCRIPTIONAL REGULATOR RUTR"/>
    <property type="match status" value="1"/>
</dbReference>
<dbReference type="AlphaFoldDB" id="A0A1H7L122"/>
<dbReference type="InterPro" id="IPR050109">
    <property type="entry name" value="HTH-type_TetR-like_transc_reg"/>
</dbReference>